<dbReference type="Gene3D" id="3.40.50.620">
    <property type="entry name" value="HUPs"/>
    <property type="match status" value="1"/>
</dbReference>
<dbReference type="RefSeq" id="WP_305517478.1">
    <property type="nucleotide sequence ID" value="NZ_JAUPEV010000011.1"/>
</dbReference>
<dbReference type="InterPro" id="IPR011063">
    <property type="entry name" value="TilS/TtcA_N"/>
</dbReference>
<comment type="caution">
    <text evidence="4">The sequence shown here is derived from an EMBL/GenBank/DDBJ whole genome shotgun (WGS) entry which is preliminary data.</text>
</comment>
<dbReference type="Proteomes" id="UP001240777">
    <property type="component" value="Unassembled WGS sequence"/>
</dbReference>
<dbReference type="EMBL" id="JAUYZK010000011">
    <property type="protein sequence ID" value="MDP2539566.1"/>
    <property type="molecule type" value="Genomic_DNA"/>
</dbReference>
<evidence type="ECO:0000313" key="6">
    <source>
        <dbReference type="Proteomes" id="UP001240777"/>
    </source>
</evidence>
<sequence>MDDKSNKYEISKKILNIVGKTNAEYNLIKEGDRVLLGLSGGKDSILLACILERMQRHAPFKFDFKAITIHYGMGEKFEWLTELCERQGIPHEIYHTSIADTIKEKRREGSSYCSFCSRMRRGALYSKAIEGGYNKVAIAHHLDDAAESFFMNLTYNGSLRSMPPIYRAENGLEVIRPIIHVRERQTIDFVTSQNIPTAPDCNCPAKQPDSDKPPVARLATKNFLLGLEKDNPEFFKSLKNAFSNLHADTFSDKNYLDA</sequence>
<dbReference type="AlphaFoldDB" id="A0AA90PKF7"/>
<dbReference type="SUPFAM" id="SSF52402">
    <property type="entry name" value="Adenine nucleotide alpha hydrolases-like"/>
    <property type="match status" value="1"/>
</dbReference>
<evidence type="ECO:0000313" key="5">
    <source>
        <dbReference type="Proteomes" id="UP001177258"/>
    </source>
</evidence>
<dbReference type="InterPro" id="IPR035107">
    <property type="entry name" value="tRNA_thiolation_TtcA_Ctu1"/>
</dbReference>
<dbReference type="InterPro" id="IPR014729">
    <property type="entry name" value="Rossmann-like_a/b/a_fold"/>
</dbReference>
<accession>A0AA90PKF7</accession>
<gene>
    <name evidence="3" type="ORF">Q5I04_06915</name>
    <name evidence="4" type="ORF">Q5I06_07245</name>
</gene>
<feature type="domain" description="tRNA(Ile)-lysidine/2-thiocytidine synthase N-terminal" evidence="2">
    <location>
        <begin position="34"/>
        <end position="199"/>
    </location>
</feature>
<keyword evidence="4" id="KW-0067">ATP-binding</keyword>
<keyword evidence="6" id="KW-1185">Reference proteome</keyword>
<evidence type="ECO:0000313" key="4">
    <source>
        <dbReference type="EMBL" id="MDP2539566.1"/>
    </source>
</evidence>
<organism evidence="4 5">
    <name type="scientific">Helicobacter cappadocius</name>
    <dbReference type="NCBI Taxonomy" id="3063998"/>
    <lineage>
        <taxon>Bacteria</taxon>
        <taxon>Pseudomonadati</taxon>
        <taxon>Campylobacterota</taxon>
        <taxon>Epsilonproteobacteria</taxon>
        <taxon>Campylobacterales</taxon>
        <taxon>Helicobacteraceae</taxon>
        <taxon>Helicobacter</taxon>
    </lineage>
</organism>
<keyword evidence="4" id="KW-0547">Nucleotide-binding</keyword>
<dbReference type="Pfam" id="PF01171">
    <property type="entry name" value="ATP_bind_3"/>
    <property type="match status" value="1"/>
</dbReference>
<dbReference type="PANTHER" id="PTHR43686:SF1">
    <property type="entry name" value="AMINOTRAN_5 DOMAIN-CONTAINING PROTEIN"/>
    <property type="match status" value="1"/>
</dbReference>
<keyword evidence="1" id="KW-0808">Transferase</keyword>
<evidence type="ECO:0000256" key="1">
    <source>
        <dbReference type="ARBA" id="ARBA00022679"/>
    </source>
</evidence>
<dbReference type="EMBL" id="JAUPEV010000011">
    <property type="protein sequence ID" value="MDO7253638.1"/>
    <property type="molecule type" value="Genomic_DNA"/>
</dbReference>
<name>A0AA90PKF7_9HELI</name>
<protein>
    <submittedName>
        <fullName evidence="4">ATP-binding protein</fullName>
    </submittedName>
</protein>
<reference evidence="3 5" key="3">
    <citation type="journal article" date="2024" name="Syst. Appl. Microbiol.">
        <title>Helicobacter cappadocius sp. nov., from lizards: The first psychrotrophic Helicobacter species.</title>
        <authorList>
            <person name="Aydin F."/>
            <person name="Tarhane S."/>
            <person name="Karakaya E."/>
            <person name="Abay S."/>
            <person name="Kayman T."/>
            <person name="Guran O."/>
            <person name="Bozkurt E."/>
            <person name="Uzum N."/>
            <person name="Avci A."/>
            <person name="Olgun K."/>
            <person name="Jablonski D."/>
            <person name="Guran C."/>
            <person name="Burcin Saticioglu I."/>
        </authorList>
    </citation>
    <scope>NUCLEOTIDE SEQUENCE [LARGE SCALE GENOMIC DNA]</scope>
    <source>
        <strain evidence="3">Faydin-H75</strain>
        <strain evidence="5">faydin-H76</strain>
    </source>
</reference>
<evidence type="ECO:0000259" key="2">
    <source>
        <dbReference type="Pfam" id="PF01171"/>
    </source>
</evidence>
<proteinExistence type="predicted"/>
<dbReference type="PANTHER" id="PTHR43686">
    <property type="entry name" value="SULFURTRANSFERASE-RELATED"/>
    <property type="match status" value="1"/>
</dbReference>
<dbReference type="PIRSF" id="PIRSF004976">
    <property type="entry name" value="ATPase_YdaO"/>
    <property type="match status" value="1"/>
</dbReference>
<reference evidence="4 6" key="1">
    <citation type="submission" date="2023-07" db="EMBL/GenBank/DDBJ databases">
        <title>Unpublished Manusciprt.</title>
        <authorList>
            <person name="Aydin F."/>
            <person name="Tarhane S."/>
            <person name="Saticioglu I.B."/>
            <person name="Karakaya E."/>
            <person name="Abay S."/>
            <person name="Guran O."/>
            <person name="Bozkurt E."/>
            <person name="Uzum N."/>
            <person name="Olgun K."/>
            <person name="Jablonski D."/>
        </authorList>
    </citation>
    <scope>NUCLEOTIDE SEQUENCE</scope>
    <source>
        <strain evidence="6">faydin-H75</strain>
        <strain evidence="4">Faydin-H76</strain>
    </source>
</reference>
<dbReference type="CDD" id="cd24138">
    <property type="entry name" value="TtcA-like"/>
    <property type="match status" value="1"/>
</dbReference>
<dbReference type="GO" id="GO:0005524">
    <property type="term" value="F:ATP binding"/>
    <property type="evidence" value="ECO:0007669"/>
    <property type="project" value="UniProtKB-KW"/>
</dbReference>
<evidence type="ECO:0000313" key="3">
    <source>
        <dbReference type="EMBL" id="MDO7253638.1"/>
    </source>
</evidence>
<reference evidence="3" key="2">
    <citation type="submission" date="2023-07" db="EMBL/GenBank/DDBJ databases">
        <authorList>
            <person name="Aydin F."/>
            <person name="Tarhane S."/>
            <person name="Saticioglu I.B."/>
            <person name="Karakaya E."/>
            <person name="Abay S."/>
            <person name="Guran O."/>
            <person name="Bozkurt E."/>
            <person name="Uzum N."/>
            <person name="Olgun K."/>
            <person name="Jablonski D."/>
        </authorList>
    </citation>
    <scope>NUCLEOTIDE SEQUENCE</scope>
    <source>
        <strain evidence="3">Faydin-H75</strain>
    </source>
</reference>
<dbReference type="Proteomes" id="UP001177258">
    <property type="component" value="Unassembled WGS sequence"/>
</dbReference>
<dbReference type="GO" id="GO:0008033">
    <property type="term" value="P:tRNA processing"/>
    <property type="evidence" value="ECO:0007669"/>
    <property type="project" value="InterPro"/>
</dbReference>
<dbReference type="GO" id="GO:0016740">
    <property type="term" value="F:transferase activity"/>
    <property type="evidence" value="ECO:0007669"/>
    <property type="project" value="UniProtKB-KW"/>
</dbReference>